<evidence type="ECO:0000256" key="4">
    <source>
        <dbReference type="ARBA" id="ARBA00022454"/>
    </source>
</evidence>
<dbReference type="Gene3D" id="1.10.357.90">
    <property type="match status" value="1"/>
</dbReference>
<dbReference type="Gene3D" id="1.10.132.70">
    <property type="match status" value="1"/>
</dbReference>
<keyword evidence="9 13" id="KW-0779">Telomere</keyword>
<reference evidence="16" key="1">
    <citation type="journal article" date="2013" name="Nucleic Acids Res.">
        <title>The common ancestral core of vertebrate and fungal telomerase RNAs.</title>
        <authorList>
            <person name="Qi X."/>
            <person name="Li Y."/>
            <person name="Honda S."/>
            <person name="Hoffmann S."/>
            <person name="Marz M."/>
            <person name="Mosig A."/>
            <person name="Podlevsky J.D."/>
            <person name="Stadler P.F."/>
            <person name="Selker E.U."/>
            <person name="Chen J.J."/>
        </authorList>
    </citation>
    <scope>NUCLEOTIDE SEQUENCE</scope>
    <source>
        <strain evidence="16">OR74A</strain>
    </source>
</reference>
<evidence type="ECO:0000313" key="16">
    <source>
        <dbReference type="EMBL" id="AEB53055.1"/>
    </source>
</evidence>
<evidence type="ECO:0000256" key="6">
    <source>
        <dbReference type="ARBA" id="ARBA00022695"/>
    </source>
</evidence>
<keyword evidence="8 13" id="KW-0460">Magnesium</keyword>
<comment type="catalytic activity">
    <reaction evidence="12 13">
        <text>DNA(n) + a 2'-deoxyribonucleoside 5'-triphosphate = DNA(n+1) + diphosphate</text>
        <dbReference type="Rhea" id="RHEA:22508"/>
        <dbReference type="Rhea" id="RHEA-COMP:17339"/>
        <dbReference type="Rhea" id="RHEA-COMP:17340"/>
        <dbReference type="ChEBI" id="CHEBI:33019"/>
        <dbReference type="ChEBI" id="CHEBI:61560"/>
        <dbReference type="ChEBI" id="CHEBI:173112"/>
        <dbReference type="EC" id="2.7.7.49"/>
    </reaction>
</comment>
<evidence type="ECO:0000256" key="3">
    <source>
        <dbReference type="ARBA" id="ARBA00016182"/>
    </source>
</evidence>
<dbReference type="GO" id="GO:0070034">
    <property type="term" value="F:telomerase RNA binding"/>
    <property type="evidence" value="ECO:0007669"/>
    <property type="project" value="TreeGrafter"/>
</dbReference>
<evidence type="ECO:0000256" key="5">
    <source>
        <dbReference type="ARBA" id="ARBA00022679"/>
    </source>
</evidence>
<feature type="domain" description="Reverse transcriptase" evidence="15">
    <location>
        <begin position="697"/>
        <end position="1086"/>
    </location>
</feature>
<keyword evidence="5 13" id="KW-0808">Transferase</keyword>
<dbReference type="Pfam" id="PF00078">
    <property type="entry name" value="RVT_1"/>
    <property type="match status" value="1"/>
</dbReference>
<evidence type="ECO:0000256" key="7">
    <source>
        <dbReference type="ARBA" id="ARBA00022723"/>
    </source>
</evidence>
<dbReference type="Gene3D" id="3.30.70.2630">
    <property type="match status" value="1"/>
</dbReference>
<evidence type="ECO:0000256" key="13">
    <source>
        <dbReference type="RuleBase" id="RU365061"/>
    </source>
</evidence>
<accession>F5CST9</accession>
<gene>
    <name evidence="16" type="primary">TERT</name>
</gene>
<comment type="subcellular location">
    <subcellularLocation>
        <location evidence="13">Nucleus</location>
    </subcellularLocation>
    <subcellularLocation>
        <location evidence="13">Chromosome</location>
        <location evidence="13">Telomere</location>
    </subcellularLocation>
</comment>
<organism evidence="16">
    <name type="scientific">Neurospora crassa</name>
    <dbReference type="NCBI Taxonomy" id="5141"/>
    <lineage>
        <taxon>Eukaryota</taxon>
        <taxon>Fungi</taxon>
        <taxon>Dikarya</taxon>
        <taxon>Ascomycota</taxon>
        <taxon>Pezizomycotina</taxon>
        <taxon>Sordariomycetes</taxon>
        <taxon>Sordariomycetidae</taxon>
        <taxon>Sordariales</taxon>
        <taxon>Sordariaceae</taxon>
        <taxon>Neurospora</taxon>
    </lineage>
</organism>
<dbReference type="GO" id="GO:0000781">
    <property type="term" value="C:chromosome, telomeric region"/>
    <property type="evidence" value="ECO:0007669"/>
    <property type="project" value="UniProtKB-SubCell"/>
</dbReference>
<evidence type="ECO:0000256" key="10">
    <source>
        <dbReference type="ARBA" id="ARBA00022918"/>
    </source>
</evidence>
<evidence type="ECO:0000256" key="2">
    <source>
        <dbReference type="ARBA" id="ARBA00012493"/>
    </source>
</evidence>
<keyword evidence="4 13" id="KW-0158">Chromosome</keyword>
<dbReference type="GO" id="GO:0046872">
    <property type="term" value="F:metal ion binding"/>
    <property type="evidence" value="ECO:0007669"/>
    <property type="project" value="UniProtKB-KW"/>
</dbReference>
<sequence>MSAKRKSVSFLELDSTGTTTWGSKERPEPPKKRPKQQQGKETVTNPITHTLLSIYYPQTLTLRQYALSKLPKTSRIRRKKIAALGLSSSPPSPSPAPAPASEKPSAAQALEQALGTLLDTTLVCSHDPPSDITSKKEKSDYRWEQWVGFSQGGGGTKGDESHVTLTDGLKGAMYSQSDIVDFVIWLLFSRGSRSASFREKTKTGNGWPGPRHLLCDGFRKGVPPQGRSGDMATTAGHQHQIPGVYAVHQNNCVKVLKEAPWPQFLMLLGKEGERIMLDLLLDCAVFVGVKEGKGNLVQMSGIPVSELQSRRSLATDFAARKDLKGTGGAGGENQELSPSEITFARNRMLYARAALNAKGLVHFGLRHIHVLNRFPCQKPAEGEEASKPDESTTHVMMYIFPRQFGLHNVFTSAVDRQQTAQKFQDYTLREDEIAKKFPKPAEEERPKIKIPKRLRGNTQELVRKLQVLHKRCSYAEMLQYYCPLPKQLEPEQKSQSSQLRISARPSKSSQKNRRNLRPPSTAAVISNSDSQSYSLLDLATPISSISAFCQAVLSKIIPNDFWGSSDSEEGHPQEHNKSVFLKQIDNFIRLRRFESMTLHNLVQGMKLSSISWLASAALSSHKCSQPELNKRKEIYLEFLYYTFDSLLIPLIRSNFYVTESSAHRYRLFFFRHDVWLSVTKPALACLKVKMFEEVKGAEAVKMLEGRKLGFSQVRLLPKGVGSNLRPIMNLRRRVLVRGLGSKGIWGKQKQMLGPSINSVLGPVNSMLKFEKRERPGRLGGGMFAVGDIYQRVKEFRARVMSEVSKKKGKKKFYFVKVDVQAAFDTIPQAAMVELLGKIPGHGVYKESKHVEVSLPLDYEHNPANNDDTNIDNPKYKLKPTKRWHSTTTSFPSITTTTTTTSTTSASISILPQQQDSVATTKKNTLFIPSHSSTKLHTSSALLSLAKEHITQNLVKIGKKYYRQKTGIPQGSVLSSTLCNYFYADLERSQGLAFLGLGTEDDDEGRGISRDGNTLLMRLIDDFLLITTSRSKARRFVEVMHRGFAEYGVTVSANKSLVNFDVCVGGTRVLKLRRGRKTKFPYCGLMIDTRTLEICKSGTGIGTGGVEDNKKDTVVFNGITVEYSRNQGRNFRRKVLNAFKIQSHLLFFDTTHNSFRTTLRNLYSAFLETAIKMWAHARCLSFTQRKPGTALVIDTIKSLIEVAYRLLTSKSRKERYPGYQCSVSKGQVAWLAMVACRQVLVRKQAGYREVIRWLEGEIEKVMRDKKKEKMDTRVLVQVAREVSFC</sequence>
<dbReference type="PANTHER" id="PTHR12066">
    <property type="entry name" value="TELOMERASE REVERSE TRANSCRIPTASE"/>
    <property type="match status" value="1"/>
</dbReference>
<feature type="region of interest" description="Disordered" evidence="14">
    <location>
        <begin position="1"/>
        <end position="46"/>
    </location>
</feature>
<dbReference type="PRINTS" id="PR01365">
    <property type="entry name" value="TELOMERASERT"/>
</dbReference>
<evidence type="ECO:0000256" key="9">
    <source>
        <dbReference type="ARBA" id="ARBA00022895"/>
    </source>
</evidence>
<evidence type="ECO:0000259" key="15">
    <source>
        <dbReference type="PROSITE" id="PS50878"/>
    </source>
</evidence>
<dbReference type="FunFam" id="1.10.357.90:FF:000003">
    <property type="entry name" value="Telomerase reverse transcriptase"/>
    <property type="match status" value="1"/>
</dbReference>
<feature type="region of interest" description="Disordered" evidence="14">
    <location>
        <begin position="492"/>
        <end position="524"/>
    </location>
</feature>
<dbReference type="FunFam" id="3.30.70.2630:FF:000003">
    <property type="entry name" value="Telomerase reverse transcriptase"/>
    <property type="match status" value="1"/>
</dbReference>
<name>F5CST9_NEUCS</name>
<dbReference type="Pfam" id="PF21399">
    <property type="entry name" value="TERT_C"/>
    <property type="match status" value="1"/>
</dbReference>
<dbReference type="EMBL" id="JF794773">
    <property type="protein sequence ID" value="AEB53055.1"/>
    <property type="molecule type" value="mRNA"/>
</dbReference>
<feature type="region of interest" description="Disordered" evidence="14">
    <location>
        <begin position="83"/>
        <end position="106"/>
    </location>
</feature>
<dbReference type="InterPro" id="IPR021891">
    <property type="entry name" value="Telomerase_RBD"/>
</dbReference>
<dbReference type="Pfam" id="PF12009">
    <property type="entry name" value="Telomerase_RBD"/>
    <property type="match status" value="1"/>
</dbReference>
<dbReference type="GO" id="GO:0000333">
    <property type="term" value="C:telomerase catalytic core complex"/>
    <property type="evidence" value="ECO:0007669"/>
    <property type="project" value="TreeGrafter"/>
</dbReference>
<dbReference type="GO" id="GO:0007004">
    <property type="term" value="P:telomere maintenance via telomerase"/>
    <property type="evidence" value="ECO:0007669"/>
    <property type="project" value="TreeGrafter"/>
</dbReference>
<dbReference type="EC" id="2.7.7.49" evidence="2 13"/>
<comment type="function">
    <text evidence="13">Telomerase is a ribonucleoprotein enzyme essential for the replication of chromosome termini in most eukaryotes. It elongates telomeres. It is a reverse transcriptase that adds simple sequence repeats to chromosome ends by copying a template sequence within the RNA component of the enzyme.</text>
</comment>
<evidence type="ECO:0000256" key="1">
    <source>
        <dbReference type="ARBA" id="ARBA00008001"/>
    </source>
</evidence>
<dbReference type="SMART" id="SM00975">
    <property type="entry name" value="Telomerase_RBD"/>
    <property type="match status" value="1"/>
</dbReference>
<dbReference type="InterPro" id="IPR003545">
    <property type="entry name" value="Telomerase_RT"/>
</dbReference>
<evidence type="ECO:0000256" key="11">
    <source>
        <dbReference type="ARBA" id="ARBA00023242"/>
    </source>
</evidence>
<keyword evidence="7 13" id="KW-0479">Metal-binding</keyword>
<evidence type="ECO:0000256" key="12">
    <source>
        <dbReference type="ARBA" id="ARBA00048173"/>
    </source>
</evidence>
<dbReference type="CDD" id="cd01648">
    <property type="entry name" value="TERT"/>
    <property type="match status" value="1"/>
</dbReference>
<dbReference type="InterPro" id="IPR049139">
    <property type="entry name" value="TERT_C"/>
</dbReference>
<dbReference type="GO" id="GO:0042162">
    <property type="term" value="F:telomeric DNA binding"/>
    <property type="evidence" value="ECO:0007669"/>
    <property type="project" value="TreeGrafter"/>
</dbReference>
<keyword evidence="11 13" id="KW-0539">Nucleus</keyword>
<dbReference type="GO" id="GO:0003720">
    <property type="term" value="F:telomerase activity"/>
    <property type="evidence" value="ECO:0007669"/>
    <property type="project" value="InterPro"/>
</dbReference>
<dbReference type="PROSITE" id="PS50878">
    <property type="entry name" value="RT_POL"/>
    <property type="match status" value="1"/>
</dbReference>
<dbReference type="FunFam" id="1.10.132.70:FF:000004">
    <property type="entry name" value="Telomerase reverse transcriptase"/>
    <property type="match status" value="1"/>
</dbReference>
<feature type="compositionally biased region" description="Polar residues" evidence="14">
    <location>
        <begin position="493"/>
        <end position="509"/>
    </location>
</feature>
<evidence type="ECO:0000256" key="14">
    <source>
        <dbReference type="SAM" id="MobiDB-lite"/>
    </source>
</evidence>
<keyword evidence="6 13" id="KW-0548">Nucleotidyltransferase</keyword>
<dbReference type="VEuPathDB" id="FungiDB:NCU02791"/>
<evidence type="ECO:0000256" key="8">
    <source>
        <dbReference type="ARBA" id="ARBA00022842"/>
    </source>
</evidence>
<dbReference type="PANTHER" id="PTHR12066:SF0">
    <property type="entry name" value="TELOMERASE REVERSE TRANSCRIPTASE"/>
    <property type="match status" value="1"/>
</dbReference>
<protein>
    <recommendedName>
        <fullName evidence="3 13">Telomerase reverse transcriptase</fullName>
        <ecNumber evidence="2 13">2.7.7.49</ecNumber>
    </recommendedName>
    <alternativeName>
        <fullName evidence="13">Telomerase catalytic subunit</fullName>
    </alternativeName>
</protein>
<comment type="similarity">
    <text evidence="1 13">Belongs to the reverse transcriptase family. Telomerase subfamily.</text>
</comment>
<dbReference type="InterPro" id="IPR000477">
    <property type="entry name" value="RT_dom"/>
</dbReference>
<proteinExistence type="evidence at transcript level"/>
<keyword evidence="10 13" id="KW-0695">RNA-directed DNA polymerase</keyword>